<sequence length="544" mass="61667">MRLCIDYRELNKVTVKNRYPLPRIDDLFDQLQGATVFSKIDLRSGYHQLRIRDGDIPKTAFRSRYGHYEFVVMSFGLTNAPAVFMDLMNRVFKDFLDSFVIVFIDDILIYSKTEAEHEEHLHQVLETLRANKLYAKFSKCEFWLRKVTFLGHVVSSAQSKKWVSIWGSKHWTLPPPDEQQHYAYAAQLVTYTVLPMTLQVVFELGVFDIIAKAGDGAELSATQIANEITNANPDAASMIDRMLRLLASHSVVGCFVGFDEDGKMQRLYSLNPISKYYVRNKDGVSVAFNLSLIQDKVFLDSWSELKNAVIEGEVPFKRGGSWSTCFEYCGLDPRFNQIFNAAMRNHSTMFIDKIVKSYKGFENIKQLVDVGGGLGVCLQIITSTYPSIKGINFDLPHVIQNAPSYPGVEHVGGDMFENVPNGDAIFMKWILHDWNDDKCVKLLKNCYDAIPNDGKIIVVDAIPNDGKIIVVDAIHTMVPETTSATRAVAQGDVLMMTQIRAGKERTRDEFKALATKAGFEHVNFHSYVCNLWVIELFKIFQPEG</sequence>
<dbReference type="SUPFAM" id="SSF56672">
    <property type="entry name" value="DNA/RNA polymerases"/>
    <property type="match status" value="1"/>
</dbReference>
<dbReference type="SUPFAM" id="SSF46785">
    <property type="entry name" value="Winged helix' DNA-binding domain"/>
    <property type="match status" value="1"/>
</dbReference>
<dbReference type="InterPro" id="IPR036390">
    <property type="entry name" value="WH_DNA-bd_sf"/>
</dbReference>
<dbReference type="PROSITE" id="PS51683">
    <property type="entry name" value="SAM_OMT_II"/>
    <property type="match status" value="1"/>
</dbReference>
<evidence type="ECO:0000313" key="6">
    <source>
        <dbReference type="RefSeq" id="XP_050941572.1"/>
    </source>
</evidence>
<dbReference type="CDD" id="cd01647">
    <property type="entry name" value="RT_LTR"/>
    <property type="match status" value="1"/>
</dbReference>
<dbReference type="RefSeq" id="XP_050941572.1">
    <property type="nucleotide sequence ID" value="XM_051085615.1"/>
</dbReference>
<feature type="domain" description="Reverse transcriptase" evidence="4">
    <location>
        <begin position="1"/>
        <end position="154"/>
    </location>
</feature>
<proteinExistence type="predicted"/>
<dbReference type="Gene3D" id="1.10.10.10">
    <property type="entry name" value="Winged helix-like DNA-binding domain superfamily/Winged helix DNA-binding domain"/>
    <property type="match status" value="1"/>
</dbReference>
<dbReference type="InterPro" id="IPR000477">
    <property type="entry name" value="RT_dom"/>
</dbReference>
<accession>A0ABM3KUW0</accession>
<dbReference type="GeneID" id="103491140"/>
<dbReference type="InterPro" id="IPR043128">
    <property type="entry name" value="Rev_trsase/Diguanyl_cyclase"/>
</dbReference>
<reference evidence="6" key="1">
    <citation type="submission" date="2025-08" db="UniProtKB">
        <authorList>
            <consortium name="RefSeq"/>
        </authorList>
    </citation>
    <scope>IDENTIFICATION</scope>
    <source>
        <tissue evidence="6">Stem</tissue>
    </source>
</reference>
<dbReference type="Gene3D" id="3.40.50.150">
    <property type="entry name" value="Vaccinia Virus protein VP39"/>
    <property type="match status" value="1"/>
</dbReference>
<dbReference type="Pfam" id="PF00891">
    <property type="entry name" value="Methyltransf_2"/>
    <property type="match status" value="1"/>
</dbReference>
<keyword evidence="2" id="KW-0808">Transferase</keyword>
<dbReference type="InterPro" id="IPR036388">
    <property type="entry name" value="WH-like_DNA-bd_sf"/>
</dbReference>
<keyword evidence="1" id="KW-0489">Methyltransferase</keyword>
<name>A0ABM3KUW0_CUCME</name>
<dbReference type="InterPro" id="IPR016461">
    <property type="entry name" value="COMT-like"/>
</dbReference>
<dbReference type="InterPro" id="IPR043502">
    <property type="entry name" value="DNA/RNA_pol_sf"/>
</dbReference>
<evidence type="ECO:0000259" key="4">
    <source>
        <dbReference type="PROSITE" id="PS50878"/>
    </source>
</evidence>
<dbReference type="InterPro" id="IPR012967">
    <property type="entry name" value="COMT_dimerisation"/>
</dbReference>
<evidence type="ECO:0000256" key="1">
    <source>
        <dbReference type="ARBA" id="ARBA00022603"/>
    </source>
</evidence>
<dbReference type="SUPFAM" id="SSF53335">
    <property type="entry name" value="S-adenosyl-L-methionine-dependent methyltransferases"/>
    <property type="match status" value="1"/>
</dbReference>
<dbReference type="InterPro" id="IPR029063">
    <property type="entry name" value="SAM-dependent_MTases_sf"/>
</dbReference>
<organism evidence="5 6">
    <name type="scientific">Cucumis melo</name>
    <name type="common">Muskmelon</name>
    <dbReference type="NCBI Taxonomy" id="3656"/>
    <lineage>
        <taxon>Eukaryota</taxon>
        <taxon>Viridiplantae</taxon>
        <taxon>Streptophyta</taxon>
        <taxon>Embryophyta</taxon>
        <taxon>Tracheophyta</taxon>
        <taxon>Spermatophyta</taxon>
        <taxon>Magnoliopsida</taxon>
        <taxon>eudicotyledons</taxon>
        <taxon>Gunneridae</taxon>
        <taxon>Pentapetalae</taxon>
        <taxon>rosids</taxon>
        <taxon>fabids</taxon>
        <taxon>Cucurbitales</taxon>
        <taxon>Cucurbitaceae</taxon>
        <taxon>Benincaseae</taxon>
        <taxon>Cucumis</taxon>
    </lineage>
</organism>
<dbReference type="PROSITE" id="PS50878">
    <property type="entry name" value="RT_POL"/>
    <property type="match status" value="1"/>
</dbReference>
<protein>
    <submittedName>
        <fullName evidence="6">Caffeic acid 3-O-methyltransferase-like</fullName>
    </submittedName>
</protein>
<keyword evidence="5" id="KW-1185">Reference proteome</keyword>
<keyword evidence="3" id="KW-0949">S-adenosyl-L-methionine</keyword>
<evidence type="ECO:0000313" key="5">
    <source>
        <dbReference type="Proteomes" id="UP001652600"/>
    </source>
</evidence>
<evidence type="ECO:0000256" key="2">
    <source>
        <dbReference type="ARBA" id="ARBA00022679"/>
    </source>
</evidence>
<dbReference type="PANTHER" id="PTHR11746">
    <property type="entry name" value="O-METHYLTRANSFERASE"/>
    <property type="match status" value="1"/>
</dbReference>
<dbReference type="Pfam" id="PF00078">
    <property type="entry name" value="RVT_1"/>
    <property type="match status" value="1"/>
</dbReference>
<evidence type="ECO:0000256" key="3">
    <source>
        <dbReference type="ARBA" id="ARBA00022691"/>
    </source>
</evidence>
<dbReference type="Proteomes" id="UP001652600">
    <property type="component" value="Chromosome 6"/>
</dbReference>
<gene>
    <name evidence="6" type="primary">LOC103491140</name>
</gene>
<dbReference type="Pfam" id="PF08100">
    <property type="entry name" value="Dimerisation"/>
    <property type="match status" value="1"/>
</dbReference>
<dbReference type="Gene3D" id="3.30.70.270">
    <property type="match status" value="2"/>
</dbReference>
<dbReference type="InterPro" id="IPR001077">
    <property type="entry name" value="COMT_C"/>
</dbReference>